<proteinExistence type="predicted"/>
<evidence type="ECO:0000313" key="1">
    <source>
        <dbReference type="EMBL" id="KAG5375117.1"/>
    </source>
</evidence>
<sequence length="72" mass="8321">MMHLRAPTSLSSLSIYPSPSYLSLCDSHSFDDPQTLSRLILRKTHLQSKNLIDLNELLREFDFDYLQLPIAL</sequence>
<reference evidence="1 2" key="1">
    <citation type="submission" date="2021-03" db="EMBL/GenBank/DDBJ databases">
        <authorList>
            <person name="King G.J."/>
            <person name="Bancroft I."/>
            <person name="Baten A."/>
            <person name="Bloomfield J."/>
            <person name="Borpatragohain P."/>
            <person name="He Z."/>
            <person name="Irish N."/>
            <person name="Irwin J."/>
            <person name="Liu K."/>
            <person name="Mauleon R.P."/>
            <person name="Moore J."/>
            <person name="Morris R."/>
            <person name="Ostergaard L."/>
            <person name="Wang B."/>
            <person name="Wells R."/>
        </authorList>
    </citation>
    <scope>NUCLEOTIDE SEQUENCE [LARGE SCALE GENOMIC DNA]</scope>
    <source>
        <strain evidence="1">R-o-18</strain>
        <tissue evidence="1">Leaf</tissue>
    </source>
</reference>
<protein>
    <submittedName>
        <fullName evidence="1">Uncharacterized protein</fullName>
    </submittedName>
</protein>
<comment type="caution">
    <text evidence="1">The sequence shown here is derived from an EMBL/GenBank/DDBJ whole genome shotgun (WGS) entry which is preliminary data.</text>
</comment>
<name>A0ABQ7KMD1_BRACM</name>
<accession>A0ABQ7KMD1</accession>
<organism evidence="1 2">
    <name type="scientific">Brassica rapa subsp. trilocularis</name>
    <dbReference type="NCBI Taxonomy" id="1813537"/>
    <lineage>
        <taxon>Eukaryota</taxon>
        <taxon>Viridiplantae</taxon>
        <taxon>Streptophyta</taxon>
        <taxon>Embryophyta</taxon>
        <taxon>Tracheophyta</taxon>
        <taxon>Spermatophyta</taxon>
        <taxon>Magnoliopsida</taxon>
        <taxon>eudicotyledons</taxon>
        <taxon>Gunneridae</taxon>
        <taxon>Pentapetalae</taxon>
        <taxon>rosids</taxon>
        <taxon>malvids</taxon>
        <taxon>Brassicales</taxon>
        <taxon>Brassicaceae</taxon>
        <taxon>Brassiceae</taxon>
        <taxon>Brassica</taxon>
    </lineage>
</organism>
<gene>
    <name evidence="1" type="primary">A10p015430.1_BraROA</name>
    <name evidence="1" type="ORF">IGI04_039713</name>
</gene>
<keyword evidence="2" id="KW-1185">Reference proteome</keyword>
<dbReference type="Proteomes" id="UP000823674">
    <property type="component" value="Chromosome A10"/>
</dbReference>
<evidence type="ECO:0000313" key="2">
    <source>
        <dbReference type="Proteomes" id="UP000823674"/>
    </source>
</evidence>
<dbReference type="EMBL" id="JADBGQ010000010">
    <property type="protein sequence ID" value="KAG5375117.1"/>
    <property type="molecule type" value="Genomic_DNA"/>
</dbReference>